<evidence type="ECO:0000313" key="3">
    <source>
        <dbReference type="Proteomes" id="UP000215335"/>
    </source>
</evidence>
<evidence type="ECO:0000313" key="2">
    <source>
        <dbReference type="EMBL" id="OXU21468.1"/>
    </source>
</evidence>
<feature type="chain" id="PRO_5012579190" description="MATH domain-containing protein" evidence="1">
    <location>
        <begin position="24"/>
        <end position="173"/>
    </location>
</feature>
<dbReference type="Proteomes" id="UP000215335">
    <property type="component" value="Unassembled WGS sequence"/>
</dbReference>
<feature type="signal peptide" evidence="1">
    <location>
        <begin position="1"/>
        <end position="23"/>
    </location>
</feature>
<organism evidence="2 3">
    <name type="scientific">Trichomalopsis sarcophagae</name>
    <dbReference type="NCBI Taxonomy" id="543379"/>
    <lineage>
        <taxon>Eukaryota</taxon>
        <taxon>Metazoa</taxon>
        <taxon>Ecdysozoa</taxon>
        <taxon>Arthropoda</taxon>
        <taxon>Hexapoda</taxon>
        <taxon>Insecta</taxon>
        <taxon>Pterygota</taxon>
        <taxon>Neoptera</taxon>
        <taxon>Endopterygota</taxon>
        <taxon>Hymenoptera</taxon>
        <taxon>Apocrita</taxon>
        <taxon>Proctotrupomorpha</taxon>
        <taxon>Chalcidoidea</taxon>
        <taxon>Pteromalidae</taxon>
        <taxon>Pteromalinae</taxon>
        <taxon>Trichomalopsis</taxon>
    </lineage>
</organism>
<protein>
    <recommendedName>
        <fullName evidence="4">MATH domain-containing protein</fullName>
    </recommendedName>
</protein>
<evidence type="ECO:0008006" key="4">
    <source>
        <dbReference type="Google" id="ProtNLM"/>
    </source>
</evidence>
<evidence type="ECO:0000256" key="1">
    <source>
        <dbReference type="SAM" id="SignalP"/>
    </source>
</evidence>
<proteinExistence type="predicted"/>
<keyword evidence="3" id="KW-1185">Reference proteome</keyword>
<accession>A0A232ESX8</accession>
<comment type="caution">
    <text evidence="2">The sequence shown here is derived from an EMBL/GenBank/DDBJ whole genome shotgun (WGS) entry which is preliminary data.</text>
</comment>
<dbReference type="AlphaFoldDB" id="A0A232ESX8"/>
<name>A0A232ESX8_9HYME</name>
<sequence>MAAKNIALSVPILILLLFSEASTYSGYWCTKPSHEVNVTYKWTVNDFYLNNTYVSSPIFSSFDNPDFPWYLVLRVPKVFNATFPYVSVSLVHLFSHEAHVDYTLTMDVKSSGENRMKNSVNVTNSVNVGPSSKVPEWKVHIFRIPVINDSVFGSRLSVGCKLKLTVKNFLHVC</sequence>
<keyword evidence="1" id="KW-0732">Signal</keyword>
<gene>
    <name evidence="2" type="ORF">TSAR_003952</name>
</gene>
<reference evidence="2 3" key="1">
    <citation type="journal article" date="2017" name="Curr. Biol.">
        <title>The Evolution of Venom by Co-option of Single-Copy Genes.</title>
        <authorList>
            <person name="Martinson E.O."/>
            <person name="Mrinalini"/>
            <person name="Kelkar Y.D."/>
            <person name="Chang C.H."/>
            <person name="Werren J.H."/>
        </authorList>
    </citation>
    <scope>NUCLEOTIDE SEQUENCE [LARGE SCALE GENOMIC DNA]</scope>
    <source>
        <strain evidence="2 3">Alberta</strain>
        <tissue evidence="2">Whole body</tissue>
    </source>
</reference>
<dbReference type="EMBL" id="NNAY01002360">
    <property type="protein sequence ID" value="OXU21468.1"/>
    <property type="molecule type" value="Genomic_DNA"/>
</dbReference>
<dbReference type="SUPFAM" id="SSF49599">
    <property type="entry name" value="TRAF domain-like"/>
    <property type="match status" value="1"/>
</dbReference>